<keyword evidence="3" id="KW-1185">Reference proteome</keyword>
<dbReference type="Pfam" id="PF13480">
    <property type="entry name" value="Acetyltransf_6"/>
    <property type="match status" value="1"/>
</dbReference>
<proteinExistence type="predicted"/>
<dbReference type="EMBL" id="JBFBVU010000001">
    <property type="protein sequence ID" value="MEV8465463.1"/>
    <property type="molecule type" value="Genomic_DNA"/>
</dbReference>
<comment type="caution">
    <text evidence="2">The sequence shown here is derived from an EMBL/GenBank/DDBJ whole genome shotgun (WGS) entry which is preliminary data.</text>
</comment>
<dbReference type="InterPro" id="IPR050644">
    <property type="entry name" value="PG_Glycine_Bridge_Synth"/>
</dbReference>
<dbReference type="PANTHER" id="PTHR36174:SF1">
    <property type="entry name" value="LIPID II:GLYCINE GLYCYLTRANSFERASE"/>
    <property type="match status" value="1"/>
</dbReference>
<dbReference type="SUPFAM" id="SSF55729">
    <property type="entry name" value="Acyl-CoA N-acyltransferases (Nat)"/>
    <property type="match status" value="2"/>
</dbReference>
<protein>
    <submittedName>
        <fullName evidence="2">GNAT family N-acetyltransferase</fullName>
        <ecNumber evidence="2">2.3.1.-</ecNumber>
    </submittedName>
</protein>
<dbReference type="InterPro" id="IPR016181">
    <property type="entry name" value="Acyl_CoA_acyltransferase"/>
</dbReference>
<organism evidence="2 3">
    <name type="scientific">Meridianimarinicoccus marinus</name>
    <dbReference type="NCBI Taxonomy" id="3231483"/>
    <lineage>
        <taxon>Bacteria</taxon>
        <taxon>Pseudomonadati</taxon>
        <taxon>Pseudomonadota</taxon>
        <taxon>Alphaproteobacteria</taxon>
        <taxon>Rhodobacterales</taxon>
        <taxon>Paracoccaceae</taxon>
        <taxon>Meridianimarinicoccus</taxon>
    </lineage>
</organism>
<dbReference type="EC" id="2.3.1.-" evidence="2"/>
<dbReference type="Proteomes" id="UP001553161">
    <property type="component" value="Unassembled WGS sequence"/>
</dbReference>
<feature type="domain" description="BioF2-like acetyltransferase" evidence="1">
    <location>
        <begin position="142"/>
        <end position="267"/>
    </location>
</feature>
<evidence type="ECO:0000313" key="2">
    <source>
        <dbReference type="EMBL" id="MEV8465463.1"/>
    </source>
</evidence>
<evidence type="ECO:0000259" key="1">
    <source>
        <dbReference type="Pfam" id="PF13480"/>
    </source>
</evidence>
<dbReference type="RefSeq" id="WP_366190949.1">
    <property type="nucleotide sequence ID" value="NZ_JBFBVU010000001.1"/>
</dbReference>
<dbReference type="InterPro" id="IPR038740">
    <property type="entry name" value="BioF2-like_GNAT_dom"/>
</dbReference>
<keyword evidence="2" id="KW-0808">Transferase</keyword>
<name>A0ABV3L504_9RHOB</name>
<evidence type="ECO:0000313" key="3">
    <source>
        <dbReference type="Proteomes" id="UP001553161"/>
    </source>
</evidence>
<dbReference type="GO" id="GO:0016746">
    <property type="term" value="F:acyltransferase activity"/>
    <property type="evidence" value="ECO:0007669"/>
    <property type="project" value="UniProtKB-KW"/>
</dbReference>
<gene>
    <name evidence="2" type="ORF">AB0T83_01525</name>
</gene>
<dbReference type="PANTHER" id="PTHR36174">
    <property type="entry name" value="LIPID II:GLYCINE GLYCYLTRANSFERASE"/>
    <property type="match status" value="1"/>
</dbReference>
<dbReference type="Gene3D" id="3.40.630.30">
    <property type="match status" value="2"/>
</dbReference>
<accession>A0ABV3L504</accession>
<keyword evidence="2" id="KW-0012">Acyltransferase</keyword>
<sequence length="323" mass="34500">MAEWRETPFKHPVAEAALQQHPAYGRACRVWGREVRCFVLGDSTAPLATAQVLVRRWPGLGKVALLSRGPIWGAGIPAAVRGAALPDLLAHLRQDHAGLIATPEIGEEGDPFAGLGYLPMMTPAHVVELDLGGGPAAMRARLRGKWRNRLVRAEAAGLEVWQTRMTGDTGHWLLRAEAGQAKARGYRRLPPGFTAAFAAASPGAAQVFTAYLAGERVAGILVLLHAPTASYHMAWSAPQGRAVGAANLLLWRAMQWAAAQGCTRLDLDLVDTETAPGLARFKLGTGATPRALGHTWIDAPGTRLVARLWPGGQRIQMPSGQKA</sequence>
<reference evidence="2 3" key="1">
    <citation type="submission" date="2024-07" db="EMBL/GenBank/DDBJ databases">
        <authorList>
            <person name="Kang M."/>
        </authorList>
    </citation>
    <scope>NUCLEOTIDE SEQUENCE [LARGE SCALE GENOMIC DNA]</scope>
    <source>
        <strain evidence="2 3">DFM31</strain>
    </source>
</reference>